<accession>A0A7R7VK62</accession>
<dbReference type="EMBL" id="AP024418">
    <property type="protein sequence ID" value="BCR86191.1"/>
    <property type="molecule type" value="Genomic_DNA"/>
</dbReference>
<dbReference type="RefSeq" id="XP_043134713.1">
    <property type="nucleotide sequence ID" value="XM_043276768.1"/>
</dbReference>
<keyword evidence="3" id="KW-1185">Reference proteome</keyword>
<organism evidence="2 3">
    <name type="scientific">Aspergillus chevalieri</name>
    <name type="common">Eurotium chevalieri</name>
    <dbReference type="NCBI Taxonomy" id="182096"/>
    <lineage>
        <taxon>Eukaryota</taxon>
        <taxon>Fungi</taxon>
        <taxon>Dikarya</taxon>
        <taxon>Ascomycota</taxon>
        <taxon>Pezizomycotina</taxon>
        <taxon>Eurotiomycetes</taxon>
        <taxon>Eurotiomycetidae</taxon>
        <taxon>Eurotiales</taxon>
        <taxon>Aspergillaceae</taxon>
        <taxon>Aspergillus</taxon>
        <taxon>Aspergillus subgen. Aspergillus</taxon>
    </lineage>
</organism>
<gene>
    <name evidence="2" type="ORF">ACHE_30178S</name>
</gene>
<dbReference type="GeneID" id="66980550"/>
<evidence type="ECO:0000313" key="2">
    <source>
        <dbReference type="EMBL" id="BCR86191.1"/>
    </source>
</evidence>
<sequence>MDSKNKNCAECTRRGRKCQKQFHSEREWDSLHRDQEKLAFDLEEAQRLWLEHSQKMQEAMSKIIRLQKQQRFLKERGGRMLEHDSKLMEQLDEEDPLSAEDLQELERLADEEEAARLAAVSNNPSLTQMMNSPSFWENFDSAVAGGIPSPTGDNPSSSR</sequence>
<name>A0A7R7VK62_ASPCH</name>
<reference evidence="2" key="1">
    <citation type="submission" date="2021-01" db="EMBL/GenBank/DDBJ databases">
        <authorList>
            <consortium name="Aspergillus chevalieri M1 genome sequencing consortium"/>
            <person name="Kazuki M."/>
            <person name="Futagami T."/>
        </authorList>
    </citation>
    <scope>NUCLEOTIDE SEQUENCE</scope>
    <source>
        <strain evidence="2">M1</strain>
    </source>
</reference>
<protein>
    <submittedName>
        <fullName evidence="2">Uncharacterized protein</fullName>
    </submittedName>
</protein>
<dbReference type="Proteomes" id="UP000637239">
    <property type="component" value="Chromosome 3"/>
</dbReference>
<proteinExistence type="predicted"/>
<feature type="region of interest" description="Disordered" evidence="1">
    <location>
        <begin position="138"/>
        <end position="159"/>
    </location>
</feature>
<dbReference type="AlphaFoldDB" id="A0A7R7VK62"/>
<evidence type="ECO:0000256" key="1">
    <source>
        <dbReference type="SAM" id="MobiDB-lite"/>
    </source>
</evidence>
<evidence type="ECO:0000313" key="3">
    <source>
        <dbReference type="Proteomes" id="UP000637239"/>
    </source>
</evidence>
<dbReference type="KEGG" id="ache:ACHE_30178S"/>
<reference evidence="2" key="2">
    <citation type="submission" date="2021-02" db="EMBL/GenBank/DDBJ databases">
        <title>Aspergillus chevalieri M1 genome sequence.</title>
        <authorList>
            <person name="Kadooka C."/>
            <person name="Mori K."/>
            <person name="Futagami T."/>
        </authorList>
    </citation>
    <scope>NUCLEOTIDE SEQUENCE</scope>
    <source>
        <strain evidence="2">M1</strain>
    </source>
</reference>